<protein>
    <recommendedName>
        <fullName evidence="2">CAAX prenyl protease 2/Lysostaphin resistance protein A-like domain-containing protein</fullName>
    </recommendedName>
</protein>
<feature type="transmembrane region" description="Helical" evidence="1">
    <location>
        <begin position="122"/>
        <end position="142"/>
    </location>
</feature>
<keyword evidence="1" id="KW-0472">Membrane</keyword>
<proteinExistence type="predicted"/>
<reference evidence="3 4" key="1">
    <citation type="journal article" date="2019" name="Sci. Rep.">
        <title>Sulfobacillus thermotolerans: new insights into resistance and metabolic capacities of acidophilic chemolithotrophs.</title>
        <authorList>
            <person name="Panyushkina A.E."/>
            <person name="Babenko V.V."/>
            <person name="Nikitina A.S."/>
            <person name="Selezneva O.V."/>
            <person name="Tsaplina I.A."/>
            <person name="Letarova M.A."/>
            <person name="Kostryukova E.S."/>
            <person name="Letarov A.V."/>
        </authorList>
    </citation>
    <scope>NUCLEOTIDE SEQUENCE [LARGE SCALE GENOMIC DNA]</scope>
    <source>
        <strain evidence="3 4">Kr1</strain>
    </source>
</reference>
<sequence>MYACVARVHHADEAMIASLALVIATMAMAWAIPYPTMVVLLTVGSSLPLWFVPVSWTQRLLLPAMLGIMAGGVAMWAHRAQPGRITAGDGFLGFGLFLWTSFILSISLLTTHHTSLSANLPLLLTAYLLTPPTEWFIVFMILRHRRRLSAFIAENYAGPSQWPREIVWGLATGGVMTLLVGVLVSIESQIGHVTIQSNNPFVYASTINSHPVIVVAMALAVIVMAPLAEEALFRGILFGSLRTAWGFWWANLTAAAVFGAAHMDPTLFIPLMVAGMMLNVAYVKTRSLVTTTIAHALLNGLAVFSALFAVR</sequence>
<feature type="domain" description="CAAX prenyl protease 2/Lysostaphin resistance protein A-like" evidence="2">
    <location>
        <begin position="214"/>
        <end position="300"/>
    </location>
</feature>
<feature type="transmembrane region" description="Helical" evidence="1">
    <location>
        <begin position="240"/>
        <end position="261"/>
    </location>
</feature>
<name>A0ABN5GZI4_9FIRM</name>
<feature type="transmembrane region" description="Helical" evidence="1">
    <location>
        <begin position="16"/>
        <end position="40"/>
    </location>
</feature>
<feature type="transmembrane region" description="Helical" evidence="1">
    <location>
        <begin position="166"/>
        <end position="186"/>
    </location>
</feature>
<evidence type="ECO:0000256" key="1">
    <source>
        <dbReference type="SAM" id="Phobius"/>
    </source>
</evidence>
<feature type="transmembrane region" description="Helical" evidence="1">
    <location>
        <begin position="206"/>
        <end position="228"/>
    </location>
</feature>
<dbReference type="PANTHER" id="PTHR43592:SF15">
    <property type="entry name" value="CAAX AMINO TERMINAL PROTEASE FAMILY PROTEIN"/>
    <property type="match status" value="1"/>
</dbReference>
<dbReference type="EMBL" id="CP019454">
    <property type="protein sequence ID" value="AUW93784.1"/>
    <property type="molecule type" value="Genomic_DNA"/>
</dbReference>
<feature type="transmembrane region" description="Helical" evidence="1">
    <location>
        <begin position="60"/>
        <end position="78"/>
    </location>
</feature>
<feature type="transmembrane region" description="Helical" evidence="1">
    <location>
        <begin position="90"/>
        <end position="110"/>
    </location>
</feature>
<evidence type="ECO:0000313" key="4">
    <source>
        <dbReference type="Proteomes" id="UP000325292"/>
    </source>
</evidence>
<feature type="transmembrane region" description="Helical" evidence="1">
    <location>
        <begin position="288"/>
        <end position="310"/>
    </location>
</feature>
<dbReference type="Pfam" id="PF02517">
    <property type="entry name" value="Rce1-like"/>
    <property type="match status" value="1"/>
</dbReference>
<accession>A0ABN5GZI4</accession>
<dbReference type="InterPro" id="IPR003675">
    <property type="entry name" value="Rce1/LyrA-like_dom"/>
</dbReference>
<keyword evidence="1" id="KW-1133">Transmembrane helix</keyword>
<dbReference type="PANTHER" id="PTHR43592">
    <property type="entry name" value="CAAX AMINO TERMINAL PROTEASE"/>
    <property type="match status" value="1"/>
</dbReference>
<evidence type="ECO:0000313" key="3">
    <source>
        <dbReference type="EMBL" id="AUW93784.1"/>
    </source>
</evidence>
<dbReference type="Proteomes" id="UP000325292">
    <property type="component" value="Chromosome"/>
</dbReference>
<keyword evidence="1" id="KW-0812">Transmembrane</keyword>
<evidence type="ECO:0000259" key="2">
    <source>
        <dbReference type="Pfam" id="PF02517"/>
    </source>
</evidence>
<feature type="transmembrane region" description="Helical" evidence="1">
    <location>
        <begin position="267"/>
        <end position="283"/>
    </location>
</feature>
<organism evidence="3 4">
    <name type="scientific">Sulfobacillus thermotolerans</name>
    <dbReference type="NCBI Taxonomy" id="338644"/>
    <lineage>
        <taxon>Bacteria</taxon>
        <taxon>Bacillati</taxon>
        <taxon>Bacillota</taxon>
        <taxon>Clostridia</taxon>
        <taxon>Eubacteriales</taxon>
        <taxon>Clostridiales Family XVII. Incertae Sedis</taxon>
        <taxon>Sulfobacillus</taxon>
    </lineage>
</organism>
<keyword evidence="4" id="KW-1185">Reference proteome</keyword>
<gene>
    <name evidence="3" type="ORF">BXT84_07375</name>
</gene>